<feature type="domain" description="Alpha-carbonic anhydrase" evidence="11">
    <location>
        <begin position="2"/>
        <end position="208"/>
    </location>
</feature>
<evidence type="ECO:0000256" key="2">
    <source>
        <dbReference type="ARBA" id="ARBA00002904"/>
    </source>
</evidence>
<comment type="function">
    <text evidence="2 10">Reversible hydration of carbon dioxide.</text>
</comment>
<dbReference type="GO" id="GO:0008270">
    <property type="term" value="F:zinc ion binding"/>
    <property type="evidence" value="ECO:0007669"/>
    <property type="project" value="UniProtKB-UniRule"/>
</dbReference>
<evidence type="ECO:0000256" key="7">
    <source>
        <dbReference type="ARBA" id="ARBA00022833"/>
    </source>
</evidence>
<dbReference type="AlphaFoldDB" id="A0A1L6RCS8"/>
<organism evidence="12 13">
    <name type="scientific">Weissella jogaejeotgali</name>
    <dbReference type="NCBI Taxonomy" id="1631871"/>
    <lineage>
        <taxon>Bacteria</taxon>
        <taxon>Bacillati</taxon>
        <taxon>Bacillota</taxon>
        <taxon>Bacilli</taxon>
        <taxon>Lactobacillales</taxon>
        <taxon>Lactobacillaceae</taxon>
        <taxon>Weissella</taxon>
    </lineage>
</organism>
<keyword evidence="7 10" id="KW-0862">Zinc</keyword>
<keyword evidence="6 10" id="KW-0479">Metal-binding</keyword>
<evidence type="ECO:0000256" key="6">
    <source>
        <dbReference type="ARBA" id="ARBA00022723"/>
    </source>
</evidence>
<evidence type="ECO:0000313" key="12">
    <source>
        <dbReference type="EMBL" id="APS42290.1"/>
    </source>
</evidence>
<proteinExistence type="inferred from homology"/>
<dbReference type="InterPro" id="IPR023561">
    <property type="entry name" value="Carbonic_anhydrase_a-class"/>
</dbReference>
<dbReference type="InterPro" id="IPR041891">
    <property type="entry name" value="Alpha_CA_prokaryot-like"/>
</dbReference>
<dbReference type="InterPro" id="IPR001148">
    <property type="entry name" value="CA_dom"/>
</dbReference>
<evidence type="ECO:0000256" key="9">
    <source>
        <dbReference type="ARBA" id="ARBA00048348"/>
    </source>
</evidence>
<dbReference type="Gene3D" id="3.10.200.10">
    <property type="entry name" value="Alpha carbonic anhydrase"/>
    <property type="match status" value="1"/>
</dbReference>
<dbReference type="CDD" id="cd03124">
    <property type="entry name" value="alpha_CA_prokaryotic_like"/>
    <property type="match status" value="1"/>
</dbReference>
<comment type="similarity">
    <text evidence="3 10">Belongs to the alpha-carbonic anhydrase family.</text>
</comment>
<dbReference type="EC" id="4.2.1.1" evidence="4 10"/>
<dbReference type="PROSITE" id="PS00162">
    <property type="entry name" value="ALPHA_CA_1"/>
    <property type="match status" value="1"/>
</dbReference>
<evidence type="ECO:0000313" key="13">
    <source>
        <dbReference type="Proteomes" id="UP000185473"/>
    </source>
</evidence>
<comment type="cofactor">
    <cofactor evidence="1 10">
        <name>Zn(2+)</name>
        <dbReference type="ChEBI" id="CHEBI:29105"/>
    </cofactor>
</comment>
<dbReference type="SMART" id="SM01057">
    <property type="entry name" value="Carb_anhydrase"/>
    <property type="match status" value="1"/>
</dbReference>
<keyword evidence="8 10" id="KW-0456">Lyase</keyword>
<reference evidence="12 13" key="1">
    <citation type="submission" date="2016-02" db="EMBL/GenBank/DDBJ databases">
        <title>Complete Genome Sequence of Weissella jogaejeotgali FOL01.</title>
        <authorList>
            <person name="Lee J.-H."/>
            <person name="Ku H.-J."/>
        </authorList>
    </citation>
    <scope>NUCLEOTIDE SEQUENCE [LARGE SCALE GENOMIC DNA]</scope>
    <source>
        <strain evidence="12 13">FOL01</strain>
    </source>
</reference>
<gene>
    <name evidence="12" type="ORF">FOL01_1431</name>
</gene>
<dbReference type="PANTHER" id="PTHR18952:SF265">
    <property type="entry name" value="CARBONIC ANHYDRASE"/>
    <property type="match status" value="1"/>
</dbReference>
<protein>
    <recommendedName>
        <fullName evidence="5 10">Carbonic anhydrase</fullName>
        <ecNumber evidence="4 10">4.2.1.1</ecNumber>
    </recommendedName>
</protein>
<evidence type="ECO:0000259" key="11">
    <source>
        <dbReference type="PROSITE" id="PS51144"/>
    </source>
</evidence>
<dbReference type="InterPro" id="IPR036398">
    <property type="entry name" value="CA_dom_sf"/>
</dbReference>
<dbReference type="Proteomes" id="UP000185473">
    <property type="component" value="Chromosome"/>
</dbReference>
<sequence length="208" mass="23502">MQKLDYSAQDKWPRTSGNMQSPIALSDDLAIKNDFQTSLSFDYDYTANYVRDTGAGIEVGLKGHAQLGNRPFTLKQFHIHTPSEHTINKQAYDAEIHFVHEASDGRLAVVAAMVEAGHKSATYEAVLQHMNETTDFDIPVNDIMPEGKEYYHYIGSLTTPPLTENVEWYVLKTPVTLSQEQITHLMAFYSHNNRDLQALNERPIVSSN</sequence>
<keyword evidence="13" id="KW-1185">Reference proteome</keyword>
<dbReference type="GO" id="GO:0004089">
    <property type="term" value="F:carbonate dehydratase activity"/>
    <property type="evidence" value="ECO:0007669"/>
    <property type="project" value="UniProtKB-UniRule"/>
</dbReference>
<dbReference type="STRING" id="1631871.FOL01_1431"/>
<dbReference type="Pfam" id="PF00194">
    <property type="entry name" value="Carb_anhydrase"/>
    <property type="match status" value="1"/>
</dbReference>
<evidence type="ECO:0000256" key="4">
    <source>
        <dbReference type="ARBA" id="ARBA00012925"/>
    </source>
</evidence>
<evidence type="ECO:0000256" key="5">
    <source>
        <dbReference type="ARBA" id="ARBA00014628"/>
    </source>
</evidence>
<name>A0A1L6RCS8_9LACO</name>
<dbReference type="KEGG" id="wjo:FOL01_1431"/>
<evidence type="ECO:0000256" key="10">
    <source>
        <dbReference type="RuleBase" id="RU367011"/>
    </source>
</evidence>
<evidence type="ECO:0000256" key="1">
    <source>
        <dbReference type="ARBA" id="ARBA00001947"/>
    </source>
</evidence>
<dbReference type="PANTHER" id="PTHR18952">
    <property type="entry name" value="CARBONIC ANHYDRASE"/>
    <property type="match status" value="1"/>
</dbReference>
<dbReference type="EMBL" id="CP014332">
    <property type="protein sequence ID" value="APS42290.1"/>
    <property type="molecule type" value="Genomic_DNA"/>
</dbReference>
<dbReference type="OrthoDB" id="5327615at2"/>
<dbReference type="SUPFAM" id="SSF51069">
    <property type="entry name" value="Carbonic anhydrase"/>
    <property type="match status" value="1"/>
</dbReference>
<dbReference type="InterPro" id="IPR018338">
    <property type="entry name" value="Carbonic_anhydrase_a-class_CS"/>
</dbReference>
<comment type="catalytic activity">
    <reaction evidence="9 10">
        <text>hydrogencarbonate + H(+) = CO2 + H2O</text>
        <dbReference type="Rhea" id="RHEA:10748"/>
        <dbReference type="ChEBI" id="CHEBI:15377"/>
        <dbReference type="ChEBI" id="CHEBI:15378"/>
        <dbReference type="ChEBI" id="CHEBI:16526"/>
        <dbReference type="ChEBI" id="CHEBI:17544"/>
        <dbReference type="EC" id="4.2.1.1"/>
    </reaction>
</comment>
<dbReference type="RefSeq" id="WP_075270041.1">
    <property type="nucleotide sequence ID" value="NZ_CP014332.1"/>
</dbReference>
<evidence type="ECO:0000256" key="8">
    <source>
        <dbReference type="ARBA" id="ARBA00023239"/>
    </source>
</evidence>
<accession>A0A1L6RCS8</accession>
<evidence type="ECO:0000256" key="3">
    <source>
        <dbReference type="ARBA" id="ARBA00010718"/>
    </source>
</evidence>
<dbReference type="PROSITE" id="PS51144">
    <property type="entry name" value="ALPHA_CA_2"/>
    <property type="match status" value="1"/>
</dbReference>